<dbReference type="AlphaFoldDB" id="A0A9X3L910"/>
<evidence type="ECO:0000256" key="1">
    <source>
        <dbReference type="ARBA" id="ARBA00000085"/>
    </source>
</evidence>
<dbReference type="InterPro" id="IPR003660">
    <property type="entry name" value="HAMP_dom"/>
</dbReference>
<dbReference type="PANTHER" id="PTHR45528">
    <property type="entry name" value="SENSOR HISTIDINE KINASE CPXA"/>
    <property type="match status" value="1"/>
</dbReference>
<dbReference type="GO" id="GO:0005524">
    <property type="term" value="F:ATP binding"/>
    <property type="evidence" value="ECO:0007669"/>
    <property type="project" value="UniProtKB-KW"/>
</dbReference>
<feature type="transmembrane region" description="Helical" evidence="14">
    <location>
        <begin position="173"/>
        <end position="196"/>
    </location>
</feature>
<evidence type="ECO:0000256" key="2">
    <source>
        <dbReference type="ARBA" id="ARBA00004651"/>
    </source>
</evidence>
<organism evidence="17 18">
    <name type="scientific">Psychrobacillus psychrodurans</name>
    <dbReference type="NCBI Taxonomy" id="126157"/>
    <lineage>
        <taxon>Bacteria</taxon>
        <taxon>Bacillati</taxon>
        <taxon>Bacillota</taxon>
        <taxon>Bacilli</taxon>
        <taxon>Bacillales</taxon>
        <taxon>Bacillaceae</taxon>
        <taxon>Psychrobacillus</taxon>
    </lineage>
</organism>
<keyword evidence="6" id="KW-0808">Transferase</keyword>
<evidence type="ECO:0000256" key="11">
    <source>
        <dbReference type="ARBA" id="ARBA00022989"/>
    </source>
</evidence>
<keyword evidence="9 17" id="KW-0418">Kinase</keyword>
<keyword evidence="12" id="KW-0902">Two-component regulatory system</keyword>
<dbReference type="CDD" id="cd00082">
    <property type="entry name" value="HisKA"/>
    <property type="match status" value="1"/>
</dbReference>
<sequence>MSIRMRMLLSYTAMLVVTMGLFIISGLLMILAITGDIGSVKHLFANHYTHKPITAQEENVFLDLKYLAKKQPNQLLNEGPLKLYDEMLKDVPAGLIIRKGDEMIYKTDTLISITSANDLPSFEPSNINVRDTISFGKYYFSYVKFDFYYQDKEEGSIFVIKKVSPYAALSKNLFPILAGVLLLLLIVTNGILNYLVTRSIVKPLDSLKFATEEISEGNLNFKMTAITKDEIGQLSMAFEEMRQKLKESVDMQLKYEENRKELISNISHDLRTPITAIKGYVEGIKDGVADTPEKMDKYLSTIYRRASDMDSLIDDLFLFSKLDLRKIQFNFEEINIVRYIEHFIEELSWDLEEQGIQVQLNVHVDNFQELVIADREKLRRVLANIIQNSIKHMKNEERILRISVTHKGENMEIKISDNGNGIEPTALPYIFDRFYREDSARNVVTGGSGLGLAIAKQIICEHGGEIWATSELGKGTDIYFTLKYVKKRGERIEKNFNY</sequence>
<evidence type="ECO:0000256" key="4">
    <source>
        <dbReference type="ARBA" id="ARBA00022475"/>
    </source>
</evidence>
<dbReference type="RefSeq" id="WP_269921814.1">
    <property type="nucleotide sequence ID" value="NZ_JAMKBI010000005.1"/>
</dbReference>
<dbReference type="InterPro" id="IPR050398">
    <property type="entry name" value="HssS/ArlS-like"/>
</dbReference>
<protein>
    <recommendedName>
        <fullName evidence="3">histidine kinase</fullName>
        <ecNumber evidence="3">2.7.13.3</ecNumber>
    </recommendedName>
</protein>
<dbReference type="InterPro" id="IPR036890">
    <property type="entry name" value="HATPase_C_sf"/>
</dbReference>
<dbReference type="CDD" id="cd06225">
    <property type="entry name" value="HAMP"/>
    <property type="match status" value="1"/>
</dbReference>
<feature type="domain" description="HAMP" evidence="16">
    <location>
        <begin position="198"/>
        <end position="250"/>
    </location>
</feature>
<dbReference type="InterPro" id="IPR003661">
    <property type="entry name" value="HisK_dim/P_dom"/>
</dbReference>
<keyword evidence="11 14" id="KW-1133">Transmembrane helix</keyword>
<dbReference type="InterPro" id="IPR003594">
    <property type="entry name" value="HATPase_dom"/>
</dbReference>
<dbReference type="PROSITE" id="PS50885">
    <property type="entry name" value="HAMP"/>
    <property type="match status" value="1"/>
</dbReference>
<dbReference type="SMART" id="SM00304">
    <property type="entry name" value="HAMP"/>
    <property type="match status" value="1"/>
</dbReference>
<keyword evidence="7 14" id="KW-0812">Transmembrane</keyword>
<dbReference type="FunFam" id="3.30.565.10:FF:000006">
    <property type="entry name" value="Sensor histidine kinase WalK"/>
    <property type="match status" value="1"/>
</dbReference>
<dbReference type="SUPFAM" id="SSF47384">
    <property type="entry name" value="Homodimeric domain of signal transducing histidine kinase"/>
    <property type="match status" value="1"/>
</dbReference>
<evidence type="ECO:0000256" key="6">
    <source>
        <dbReference type="ARBA" id="ARBA00022679"/>
    </source>
</evidence>
<evidence type="ECO:0000256" key="12">
    <source>
        <dbReference type="ARBA" id="ARBA00023012"/>
    </source>
</evidence>
<keyword evidence="18" id="KW-1185">Reference proteome</keyword>
<keyword evidence="5" id="KW-0597">Phosphoprotein</keyword>
<dbReference type="SUPFAM" id="SSF55874">
    <property type="entry name" value="ATPase domain of HSP90 chaperone/DNA topoisomerase II/histidine kinase"/>
    <property type="match status" value="1"/>
</dbReference>
<dbReference type="Pfam" id="PF00672">
    <property type="entry name" value="HAMP"/>
    <property type="match status" value="1"/>
</dbReference>
<evidence type="ECO:0000313" key="17">
    <source>
        <dbReference type="EMBL" id="MCZ8533440.1"/>
    </source>
</evidence>
<evidence type="ECO:0000256" key="8">
    <source>
        <dbReference type="ARBA" id="ARBA00022741"/>
    </source>
</evidence>
<dbReference type="PRINTS" id="PR00344">
    <property type="entry name" value="BCTRLSENSOR"/>
</dbReference>
<evidence type="ECO:0000259" key="15">
    <source>
        <dbReference type="PROSITE" id="PS50109"/>
    </source>
</evidence>
<dbReference type="SMART" id="SM00388">
    <property type="entry name" value="HisKA"/>
    <property type="match status" value="1"/>
</dbReference>
<dbReference type="SUPFAM" id="SSF158472">
    <property type="entry name" value="HAMP domain-like"/>
    <property type="match status" value="1"/>
</dbReference>
<evidence type="ECO:0000313" key="18">
    <source>
        <dbReference type="Proteomes" id="UP001152172"/>
    </source>
</evidence>
<dbReference type="GO" id="GO:0005886">
    <property type="term" value="C:plasma membrane"/>
    <property type="evidence" value="ECO:0007669"/>
    <property type="project" value="UniProtKB-SubCell"/>
</dbReference>
<dbReference type="SMART" id="SM00387">
    <property type="entry name" value="HATPase_c"/>
    <property type="match status" value="1"/>
</dbReference>
<name>A0A9X3L910_9BACI</name>
<evidence type="ECO:0000256" key="10">
    <source>
        <dbReference type="ARBA" id="ARBA00022840"/>
    </source>
</evidence>
<feature type="domain" description="Histidine kinase" evidence="15">
    <location>
        <begin position="265"/>
        <end position="486"/>
    </location>
</feature>
<evidence type="ECO:0000256" key="13">
    <source>
        <dbReference type="ARBA" id="ARBA00023136"/>
    </source>
</evidence>
<evidence type="ECO:0000259" key="16">
    <source>
        <dbReference type="PROSITE" id="PS50885"/>
    </source>
</evidence>
<keyword evidence="8" id="KW-0547">Nucleotide-binding</keyword>
<dbReference type="InterPro" id="IPR005467">
    <property type="entry name" value="His_kinase_dom"/>
</dbReference>
<keyword evidence="10" id="KW-0067">ATP-binding</keyword>
<dbReference type="GO" id="GO:0000155">
    <property type="term" value="F:phosphorelay sensor kinase activity"/>
    <property type="evidence" value="ECO:0007669"/>
    <property type="project" value="InterPro"/>
</dbReference>
<dbReference type="CDD" id="cd00075">
    <property type="entry name" value="HATPase"/>
    <property type="match status" value="1"/>
</dbReference>
<dbReference type="EC" id="2.7.13.3" evidence="3"/>
<dbReference type="FunFam" id="1.10.287.130:FF:000001">
    <property type="entry name" value="Two-component sensor histidine kinase"/>
    <property type="match status" value="1"/>
</dbReference>
<proteinExistence type="predicted"/>
<gene>
    <name evidence="17" type="ORF">M9R61_08870</name>
</gene>
<dbReference type="Gene3D" id="1.10.287.130">
    <property type="match status" value="1"/>
</dbReference>
<keyword evidence="13 14" id="KW-0472">Membrane</keyword>
<dbReference type="Gene3D" id="3.30.565.10">
    <property type="entry name" value="Histidine kinase-like ATPase, C-terminal domain"/>
    <property type="match status" value="1"/>
</dbReference>
<comment type="catalytic activity">
    <reaction evidence="1">
        <text>ATP + protein L-histidine = ADP + protein N-phospho-L-histidine.</text>
        <dbReference type="EC" id="2.7.13.3"/>
    </reaction>
</comment>
<evidence type="ECO:0000256" key="5">
    <source>
        <dbReference type="ARBA" id="ARBA00022553"/>
    </source>
</evidence>
<evidence type="ECO:0000256" key="14">
    <source>
        <dbReference type="SAM" id="Phobius"/>
    </source>
</evidence>
<dbReference type="Gene3D" id="6.10.340.10">
    <property type="match status" value="1"/>
</dbReference>
<dbReference type="Pfam" id="PF00512">
    <property type="entry name" value="HisKA"/>
    <property type="match status" value="1"/>
</dbReference>
<dbReference type="Proteomes" id="UP001152172">
    <property type="component" value="Unassembled WGS sequence"/>
</dbReference>
<comment type="subcellular location">
    <subcellularLocation>
        <location evidence="2">Cell membrane</location>
        <topology evidence="2">Multi-pass membrane protein</topology>
    </subcellularLocation>
</comment>
<evidence type="ECO:0000256" key="3">
    <source>
        <dbReference type="ARBA" id="ARBA00012438"/>
    </source>
</evidence>
<dbReference type="PROSITE" id="PS50109">
    <property type="entry name" value="HIS_KIN"/>
    <property type="match status" value="1"/>
</dbReference>
<evidence type="ECO:0000256" key="9">
    <source>
        <dbReference type="ARBA" id="ARBA00022777"/>
    </source>
</evidence>
<evidence type="ECO:0000256" key="7">
    <source>
        <dbReference type="ARBA" id="ARBA00022692"/>
    </source>
</evidence>
<comment type="caution">
    <text evidence="17">The sequence shown here is derived from an EMBL/GenBank/DDBJ whole genome shotgun (WGS) entry which is preliminary data.</text>
</comment>
<dbReference type="EMBL" id="JAMKBI010000005">
    <property type="protein sequence ID" value="MCZ8533440.1"/>
    <property type="molecule type" value="Genomic_DNA"/>
</dbReference>
<dbReference type="InterPro" id="IPR036097">
    <property type="entry name" value="HisK_dim/P_sf"/>
</dbReference>
<keyword evidence="4" id="KW-1003">Cell membrane</keyword>
<feature type="transmembrane region" description="Helical" evidence="14">
    <location>
        <begin position="12"/>
        <end position="33"/>
    </location>
</feature>
<accession>A0A9X3L910</accession>
<dbReference type="PANTHER" id="PTHR45528:SF1">
    <property type="entry name" value="SENSOR HISTIDINE KINASE CPXA"/>
    <property type="match status" value="1"/>
</dbReference>
<reference evidence="17" key="1">
    <citation type="submission" date="2022-05" db="EMBL/GenBank/DDBJ databases">
        <authorList>
            <person name="Colautti A."/>
            <person name="Iacumin L."/>
        </authorList>
    </citation>
    <scope>NUCLEOTIDE SEQUENCE</scope>
    <source>
        <strain evidence="17">DSM 30747</strain>
    </source>
</reference>
<dbReference type="InterPro" id="IPR004358">
    <property type="entry name" value="Sig_transdc_His_kin-like_C"/>
</dbReference>
<dbReference type="Pfam" id="PF02518">
    <property type="entry name" value="HATPase_c"/>
    <property type="match status" value="1"/>
</dbReference>